<comment type="subunit">
    <text evidence="6">Homotetramer.</text>
</comment>
<evidence type="ECO:0000256" key="9">
    <source>
        <dbReference type="ARBA" id="ARBA00022801"/>
    </source>
</evidence>
<evidence type="ECO:0000256" key="7">
    <source>
        <dbReference type="ARBA" id="ARBA00012491"/>
    </source>
</evidence>
<reference evidence="12" key="1">
    <citation type="submission" date="2016-10" db="EMBL/GenBank/DDBJ databases">
        <authorList>
            <person name="Varghese N."/>
            <person name="Submissions S."/>
        </authorList>
    </citation>
    <scope>NUCLEOTIDE SEQUENCE [LARGE SCALE GENOMIC DNA]</scope>
    <source>
        <strain evidence="12">DSM 10146</strain>
    </source>
</reference>
<dbReference type="EMBL" id="FNAV01000025">
    <property type="protein sequence ID" value="SDF50812.1"/>
    <property type="molecule type" value="Genomic_DNA"/>
</dbReference>
<keyword evidence="11" id="KW-0548">Nucleotidyltransferase</keyword>
<dbReference type="SFLD" id="SFLDG01136">
    <property type="entry name" value="C1.6:_Phosphoserine_Phosphatas"/>
    <property type="match status" value="1"/>
</dbReference>
<comment type="catalytic activity">
    <reaction evidence="1">
        <text>an N-acylneuraminate + CTP = a CMP-N-acyl-beta-neuraminate + diphosphate</text>
        <dbReference type="Rhea" id="RHEA:11344"/>
        <dbReference type="ChEBI" id="CHEBI:33019"/>
        <dbReference type="ChEBI" id="CHEBI:37563"/>
        <dbReference type="ChEBI" id="CHEBI:60073"/>
        <dbReference type="ChEBI" id="CHEBI:68671"/>
        <dbReference type="EC" id="2.7.7.43"/>
    </reaction>
</comment>
<evidence type="ECO:0000256" key="4">
    <source>
        <dbReference type="ARBA" id="ARBA00005893"/>
    </source>
</evidence>
<dbReference type="RefSeq" id="WP_089963770.1">
    <property type="nucleotide sequence ID" value="NZ_FNAV01000025.1"/>
</dbReference>
<keyword evidence="10" id="KW-0460">Magnesium</keyword>
<dbReference type="UniPathway" id="UPA00628"/>
<comment type="cofactor">
    <cofactor evidence="2">
        <name>Mg(2+)</name>
        <dbReference type="ChEBI" id="CHEBI:18420"/>
    </cofactor>
</comment>
<dbReference type="Proteomes" id="UP000198994">
    <property type="component" value="Unassembled WGS sequence"/>
</dbReference>
<dbReference type="GO" id="GO:0008781">
    <property type="term" value="F:N-acylneuraminate cytidylyltransferase activity"/>
    <property type="evidence" value="ECO:0007669"/>
    <property type="project" value="UniProtKB-EC"/>
</dbReference>
<evidence type="ECO:0000256" key="8">
    <source>
        <dbReference type="ARBA" id="ARBA00022723"/>
    </source>
</evidence>
<dbReference type="PANTHER" id="PTHR21485:SF3">
    <property type="entry name" value="N-ACYLNEURAMINATE CYTIDYLYLTRANSFERASE"/>
    <property type="match status" value="1"/>
</dbReference>
<dbReference type="InterPro" id="IPR003329">
    <property type="entry name" value="Cytidylyl_trans"/>
</dbReference>
<proteinExistence type="inferred from homology"/>
<keyword evidence="8" id="KW-0479">Metal-binding</keyword>
<dbReference type="PANTHER" id="PTHR21485">
    <property type="entry name" value="HAD SUPERFAMILY MEMBERS CMAS AND KDSC"/>
    <property type="match status" value="1"/>
</dbReference>
<dbReference type="SUPFAM" id="SSF56784">
    <property type="entry name" value="HAD-like"/>
    <property type="match status" value="1"/>
</dbReference>
<evidence type="ECO:0000256" key="10">
    <source>
        <dbReference type="ARBA" id="ARBA00022842"/>
    </source>
</evidence>
<dbReference type="InterPro" id="IPR050793">
    <property type="entry name" value="CMP-NeuNAc_synthase"/>
</dbReference>
<dbReference type="Gene3D" id="3.90.550.10">
    <property type="entry name" value="Spore Coat Polysaccharide Biosynthesis Protein SpsA, Chain A"/>
    <property type="match status" value="1"/>
</dbReference>
<name>A0A1G7LMR9_9RHOB</name>
<dbReference type="CDD" id="cd02513">
    <property type="entry name" value="CMP-NeuAc_Synthase"/>
    <property type="match status" value="1"/>
</dbReference>
<dbReference type="EC" id="2.7.7.43" evidence="7"/>
<evidence type="ECO:0000256" key="3">
    <source>
        <dbReference type="ARBA" id="ARBA00005141"/>
    </source>
</evidence>
<dbReference type="SFLD" id="SFLDG01138">
    <property type="entry name" value="C1.6.2:_Deoxy-d-mannose-octulo"/>
    <property type="match status" value="1"/>
</dbReference>
<dbReference type="SUPFAM" id="SSF53448">
    <property type="entry name" value="Nucleotide-diphospho-sugar transferases"/>
    <property type="match status" value="1"/>
</dbReference>
<evidence type="ECO:0000256" key="5">
    <source>
        <dbReference type="ARBA" id="ARBA00010726"/>
    </source>
</evidence>
<dbReference type="SFLD" id="SFLDS00003">
    <property type="entry name" value="Haloacid_Dehalogenase"/>
    <property type="match status" value="1"/>
</dbReference>
<gene>
    <name evidence="11" type="ORF">SAMN04488105_12528</name>
</gene>
<evidence type="ECO:0000256" key="6">
    <source>
        <dbReference type="ARBA" id="ARBA00011881"/>
    </source>
</evidence>
<keyword evidence="9" id="KW-0378">Hydrolase</keyword>
<dbReference type="InterPro" id="IPR023214">
    <property type="entry name" value="HAD_sf"/>
</dbReference>
<dbReference type="AlphaFoldDB" id="A0A1G7LMR9"/>
<dbReference type="OrthoDB" id="9805604at2"/>
<accession>A0A1G7LMR9</accession>
<dbReference type="InterPro" id="IPR036412">
    <property type="entry name" value="HAD-like_sf"/>
</dbReference>
<keyword evidence="11" id="KW-0808">Transferase</keyword>
<dbReference type="Gene3D" id="3.40.50.1000">
    <property type="entry name" value="HAD superfamily/HAD-like"/>
    <property type="match status" value="1"/>
</dbReference>
<dbReference type="InterPro" id="IPR029044">
    <property type="entry name" value="Nucleotide-diphossugar_trans"/>
</dbReference>
<evidence type="ECO:0000256" key="2">
    <source>
        <dbReference type="ARBA" id="ARBA00001946"/>
    </source>
</evidence>
<dbReference type="Pfam" id="PF02348">
    <property type="entry name" value="CTP_transf_3"/>
    <property type="match status" value="1"/>
</dbReference>
<dbReference type="GO" id="GO:0016788">
    <property type="term" value="F:hydrolase activity, acting on ester bonds"/>
    <property type="evidence" value="ECO:0007669"/>
    <property type="project" value="InterPro"/>
</dbReference>
<evidence type="ECO:0000313" key="12">
    <source>
        <dbReference type="Proteomes" id="UP000198994"/>
    </source>
</evidence>
<evidence type="ECO:0000313" key="11">
    <source>
        <dbReference type="EMBL" id="SDF50812.1"/>
    </source>
</evidence>
<organism evidence="11 12">
    <name type="scientific">Salipiger thiooxidans</name>
    <dbReference type="NCBI Taxonomy" id="282683"/>
    <lineage>
        <taxon>Bacteria</taxon>
        <taxon>Pseudomonadati</taxon>
        <taxon>Pseudomonadota</taxon>
        <taxon>Alphaproteobacteria</taxon>
        <taxon>Rhodobacterales</taxon>
        <taxon>Roseobacteraceae</taxon>
        <taxon>Salipiger</taxon>
    </lineage>
</organism>
<dbReference type="InterPro" id="IPR010023">
    <property type="entry name" value="KdsC_fam"/>
</dbReference>
<comment type="similarity">
    <text evidence="4">Belongs to the KdsC family.</text>
</comment>
<comment type="pathway">
    <text evidence="3">Amino-sugar metabolism; N-acetylneuraminate metabolism.</text>
</comment>
<sequence length="398" mass="42344">MTQSDSNEAGVTVCVILARGGSKGVPGKNLRPVGGVSLIGRAVRAGCQASSVTATYVSTDDAAIAAEAAMHGAGIIDRPAELAGDTATSESGWLHALQVIRQTHPRVARMVFLQCTSPFTTGADIEACIAAMDARGADCALSVIEDHSFLWGYDEAGFGRGINHDETQQRQRRQDLPPSFRESGAIYVVDAEAFERTGQRFCGTVAVCPVDHPPLEIDTLQDFALCSMIAQAGGQPGIDPARLDRVRAVVMDFDGVHTDNLVLTDQNGVETVRTSRGDGMGIEIMRKADRWKMMILSKEQNPVVLARARKLKLEVYHSVEDKVGALDAWLAEHGFGWDELLYVGNDVNDLGPIGKAGLSACPSDAHPSVLGVADWVLPLPGGQGALRAMSDALMARVG</sequence>
<evidence type="ECO:0000256" key="1">
    <source>
        <dbReference type="ARBA" id="ARBA00001862"/>
    </source>
</evidence>
<dbReference type="STRING" id="282683.SAMN04488105_12528"/>
<dbReference type="GO" id="GO:0046872">
    <property type="term" value="F:metal ion binding"/>
    <property type="evidence" value="ECO:0007669"/>
    <property type="project" value="UniProtKB-KW"/>
</dbReference>
<keyword evidence="12" id="KW-1185">Reference proteome</keyword>
<protein>
    <recommendedName>
        <fullName evidence="7">N-acylneuraminate cytidylyltransferase</fullName>
        <ecNumber evidence="7">2.7.7.43</ecNumber>
    </recommendedName>
</protein>
<dbReference type="GO" id="GO:0006054">
    <property type="term" value="P:N-acetylneuraminate metabolic process"/>
    <property type="evidence" value="ECO:0007669"/>
    <property type="project" value="UniProtKB-UniPathway"/>
</dbReference>
<comment type="similarity">
    <text evidence="5">Belongs to the CMP-NeuNAc synthase family.</text>
</comment>